<accession>A0ABD1EPR4</accession>
<feature type="coiled-coil region" evidence="2">
    <location>
        <begin position="109"/>
        <end position="170"/>
    </location>
</feature>
<dbReference type="InterPro" id="IPR007531">
    <property type="entry name" value="Dysbindin"/>
</dbReference>
<comment type="similarity">
    <text evidence="1">Belongs to the dysbindin family.</text>
</comment>
<dbReference type="PANTHER" id="PTHR16294:SF6">
    <property type="entry name" value="DYNAMIN N-TERMINAL DOMAIN-CONTAINING PROTEIN"/>
    <property type="match status" value="1"/>
</dbReference>
<dbReference type="Proteomes" id="UP001566132">
    <property type="component" value="Unassembled WGS sequence"/>
</dbReference>
<organism evidence="3 4">
    <name type="scientific">Hypothenemus hampei</name>
    <name type="common">Coffee berry borer</name>
    <dbReference type="NCBI Taxonomy" id="57062"/>
    <lineage>
        <taxon>Eukaryota</taxon>
        <taxon>Metazoa</taxon>
        <taxon>Ecdysozoa</taxon>
        <taxon>Arthropoda</taxon>
        <taxon>Hexapoda</taxon>
        <taxon>Insecta</taxon>
        <taxon>Pterygota</taxon>
        <taxon>Neoptera</taxon>
        <taxon>Endopterygota</taxon>
        <taxon>Coleoptera</taxon>
        <taxon>Polyphaga</taxon>
        <taxon>Cucujiformia</taxon>
        <taxon>Curculionidae</taxon>
        <taxon>Scolytinae</taxon>
        <taxon>Hypothenemus</taxon>
    </lineage>
</organism>
<dbReference type="EMBL" id="JBDJPC010000005">
    <property type="protein sequence ID" value="KAL1500767.1"/>
    <property type="molecule type" value="Genomic_DNA"/>
</dbReference>
<comment type="caution">
    <text evidence="3">The sequence shown here is derived from an EMBL/GenBank/DDBJ whole genome shotgun (WGS) entry which is preliminary data.</text>
</comment>
<gene>
    <name evidence="3" type="ORF">ABEB36_006212</name>
</gene>
<reference evidence="3 4" key="1">
    <citation type="submission" date="2024-05" db="EMBL/GenBank/DDBJ databases">
        <title>Genetic variation in Jamaican populations of the coffee berry borer (Hypothenemus hampei).</title>
        <authorList>
            <person name="Errbii M."/>
            <person name="Myrie A."/>
        </authorList>
    </citation>
    <scope>NUCLEOTIDE SEQUENCE [LARGE SCALE GENOMIC DNA]</scope>
    <source>
        <strain evidence="3">JA-Hopewell-2020-01-JO</strain>
        <tissue evidence="3">Whole body</tissue>
    </source>
</reference>
<evidence type="ECO:0000313" key="3">
    <source>
        <dbReference type="EMBL" id="KAL1500767.1"/>
    </source>
</evidence>
<proteinExistence type="inferred from homology"/>
<evidence type="ECO:0000256" key="1">
    <source>
        <dbReference type="ARBA" id="ARBA00008686"/>
    </source>
</evidence>
<evidence type="ECO:0008006" key="5">
    <source>
        <dbReference type="Google" id="ProtNLM"/>
    </source>
</evidence>
<sequence length="247" mass="28143">MFTSIDKLLINVKGNVPIFATGGKELFTNKTPKSDIDLCAGSRILQHFQNHWRALHDLNEQNAKSAQDVAENIEEIVENVTKSKSNIELISHIIKTVIPTGVTQCLEQLETLYTTCEAVEEKLVNLEILLDDLEFEQMVKRHKDLLADYKVKKQESLNDLKRTLEDEYQKKALVVEASKKVHLEERQKVFQEAFKHDLNVFKTLGTIPKVALPSGSQTSAILEEIQLDFDETELESFFNDDADQSNL</sequence>
<dbReference type="AlphaFoldDB" id="A0ABD1EPR4"/>
<keyword evidence="2" id="KW-0175">Coiled coil</keyword>
<dbReference type="PANTHER" id="PTHR16294">
    <property type="entry name" value="DYSTROBREVIN BINDING PROTEIN 1 DYSBINDIN"/>
    <property type="match status" value="1"/>
</dbReference>
<evidence type="ECO:0000256" key="2">
    <source>
        <dbReference type="SAM" id="Coils"/>
    </source>
</evidence>
<protein>
    <recommendedName>
        <fullName evidence="5">Dysbindin</fullName>
    </recommendedName>
</protein>
<keyword evidence="4" id="KW-1185">Reference proteome</keyword>
<evidence type="ECO:0000313" key="4">
    <source>
        <dbReference type="Proteomes" id="UP001566132"/>
    </source>
</evidence>
<name>A0ABD1EPR4_HYPHA</name>